<dbReference type="Proteomes" id="UP001497522">
    <property type="component" value="Chromosome 1"/>
</dbReference>
<gene>
    <name evidence="1" type="ORF">CSSPJE1EN2_LOCUS1175</name>
</gene>
<evidence type="ECO:0000313" key="2">
    <source>
        <dbReference type="Proteomes" id="UP001497522"/>
    </source>
</evidence>
<proteinExistence type="predicted"/>
<dbReference type="EMBL" id="OZ023702">
    <property type="protein sequence ID" value="CAK9858180.1"/>
    <property type="molecule type" value="Genomic_DNA"/>
</dbReference>
<reference evidence="1 2" key="1">
    <citation type="submission" date="2024-03" db="EMBL/GenBank/DDBJ databases">
        <authorList>
            <consortium name="ELIXIR-Norway"/>
            <consortium name="Elixir Norway"/>
        </authorList>
    </citation>
    <scope>NUCLEOTIDE SEQUENCE [LARGE SCALE GENOMIC DNA]</scope>
</reference>
<name>A0ABP1A6P7_9BRYO</name>
<sequence length="128" mass="13773">MQDRATEAIACRPGSQSCIAAKPVASQACLLPSSKERVQKAKGRKDGKKAGVISVGLAGMMTRQPLNTQGRHLIIISPPANFLQPSYSGLPPPTAYLPASYRGSLFGLLYEGQKRRELPATKKDNPIR</sequence>
<protein>
    <submittedName>
        <fullName evidence="1">Uncharacterized protein</fullName>
    </submittedName>
</protein>
<organism evidence="1 2">
    <name type="scientific">Sphagnum jensenii</name>
    <dbReference type="NCBI Taxonomy" id="128206"/>
    <lineage>
        <taxon>Eukaryota</taxon>
        <taxon>Viridiplantae</taxon>
        <taxon>Streptophyta</taxon>
        <taxon>Embryophyta</taxon>
        <taxon>Bryophyta</taxon>
        <taxon>Sphagnophytina</taxon>
        <taxon>Sphagnopsida</taxon>
        <taxon>Sphagnales</taxon>
        <taxon>Sphagnaceae</taxon>
        <taxon>Sphagnum</taxon>
    </lineage>
</organism>
<keyword evidence="2" id="KW-1185">Reference proteome</keyword>
<accession>A0ABP1A6P7</accession>
<evidence type="ECO:0000313" key="1">
    <source>
        <dbReference type="EMBL" id="CAK9858180.1"/>
    </source>
</evidence>